<accession>A0A0N9IDG5</accession>
<dbReference type="InterPro" id="IPR045555">
    <property type="entry name" value="VMAP-M0"/>
</dbReference>
<protein>
    <submittedName>
        <fullName evidence="4">Uncharacterized protein</fullName>
    </submittedName>
</protein>
<gene>
    <name evidence="4" type="ORF">AOZ06_43085</name>
</gene>
<dbReference type="STRING" id="860235.AOZ06_43085"/>
<dbReference type="RefSeq" id="WP_054294637.1">
    <property type="nucleotide sequence ID" value="NZ_CP012752.1"/>
</dbReference>
<proteinExistence type="predicted"/>
<dbReference type="EMBL" id="CP012752">
    <property type="protein sequence ID" value="ALG12745.1"/>
    <property type="molecule type" value="Genomic_DNA"/>
</dbReference>
<dbReference type="OrthoDB" id="3867284at2"/>
<feature type="domain" description="Effector-associated" evidence="2">
    <location>
        <begin position="16"/>
        <end position="96"/>
    </location>
</feature>
<keyword evidence="5" id="KW-1185">Reference proteome</keyword>
<evidence type="ECO:0000259" key="1">
    <source>
        <dbReference type="Pfam" id="PF19916"/>
    </source>
</evidence>
<dbReference type="Pfam" id="PF20028">
    <property type="entry name" value="VMAP-C"/>
    <property type="match status" value="1"/>
</dbReference>
<evidence type="ECO:0000259" key="2">
    <source>
        <dbReference type="Pfam" id="PF19956"/>
    </source>
</evidence>
<evidence type="ECO:0000313" key="4">
    <source>
        <dbReference type="EMBL" id="ALG12745.1"/>
    </source>
</evidence>
<dbReference type="InterPro" id="IPR045431">
    <property type="entry name" value="EAD2"/>
</dbReference>
<organism evidence="4 5">
    <name type="scientific">Kibdelosporangium phytohabitans</name>
    <dbReference type="NCBI Taxonomy" id="860235"/>
    <lineage>
        <taxon>Bacteria</taxon>
        <taxon>Bacillati</taxon>
        <taxon>Actinomycetota</taxon>
        <taxon>Actinomycetes</taxon>
        <taxon>Pseudonocardiales</taxon>
        <taxon>Pseudonocardiaceae</taxon>
        <taxon>Kibdelosporangium</taxon>
    </lineage>
</organism>
<reference evidence="4 5" key="1">
    <citation type="submission" date="2015-07" db="EMBL/GenBank/DDBJ databases">
        <title>Genome sequencing of Kibdelosporangium phytohabitans.</title>
        <authorList>
            <person name="Qin S."/>
            <person name="Xing K."/>
        </authorList>
    </citation>
    <scope>NUCLEOTIDE SEQUENCE [LARGE SCALE GENOMIC DNA]</scope>
    <source>
        <strain evidence="4 5">KLBMP1111</strain>
    </source>
</reference>
<evidence type="ECO:0000259" key="3">
    <source>
        <dbReference type="Pfam" id="PF20028"/>
    </source>
</evidence>
<name>A0A0N9IDG5_9PSEU</name>
<dbReference type="InterPro" id="IPR045450">
    <property type="entry name" value="VMAP_C"/>
</dbReference>
<dbReference type="AlphaFoldDB" id="A0A0N9IDG5"/>
<sequence length="491" mass="55539">MTEANGGDNGVLWPLVRALMRVGCLSDLSGRNLVIRIVSDELDHPLAVDEYPQTTTHLFSLVNACRQQPDGLSALLVVLERLEPGSTAMSDVRRVINEMIVYDTISPEDRRQLFTLLSGVVIPDIGDLYRYVAGEAALDLPEQTTYQEMFRALETLNANVNGIPKPIVFVEHLATRVRLDLAVELRRWVSGQAGKLGLDTELTQLREQIATTVVRKPPQRADGYVVFQVERAGPSGDAYRIATWKQLDITDGWHPERAPDIHAASLSEMQFRVAEVIENVESEWAQFEPTIRLEFLLSTELLNLDVDQWQWETESRFPEPMGCRFLVSVRSLERMKARKWHRAWYIRWNELKAQVSEHKSVTKGGGYQNRSNAHQALRELVSYFERTPTVVSLILSAPPTGATYADEISIALRAGIPMIIWHRWDCDAEEFGAAVEKVLYESNAQHLLDRVRVVRANAYADGLELRHVGNQLTILWDDPERMVIPEGVPAA</sequence>
<dbReference type="Pfam" id="PF19916">
    <property type="entry name" value="VMAP-M0"/>
    <property type="match status" value="1"/>
</dbReference>
<feature type="domain" description="vWA-MoxR associated protein middle region 0" evidence="1">
    <location>
        <begin position="106"/>
        <end position="207"/>
    </location>
</feature>
<dbReference type="Proteomes" id="UP000063699">
    <property type="component" value="Chromosome"/>
</dbReference>
<evidence type="ECO:0000313" key="5">
    <source>
        <dbReference type="Proteomes" id="UP000063699"/>
    </source>
</evidence>
<dbReference type="Pfam" id="PF19956">
    <property type="entry name" value="EAD2"/>
    <property type="match status" value="1"/>
</dbReference>
<dbReference type="KEGG" id="kphy:AOZ06_43085"/>
<feature type="domain" description="vWA-MoxR associated protein C-terminal" evidence="3">
    <location>
        <begin position="237"/>
        <end position="479"/>
    </location>
</feature>